<keyword evidence="2" id="KW-0732">Signal</keyword>
<feature type="compositionally biased region" description="Gly residues" evidence="1">
    <location>
        <begin position="167"/>
        <end position="183"/>
    </location>
</feature>
<gene>
    <name evidence="3" type="ORF">EIP91_000075</name>
</gene>
<proteinExistence type="predicted"/>
<feature type="signal peptide" evidence="2">
    <location>
        <begin position="1"/>
        <end position="22"/>
    </location>
</feature>
<feature type="compositionally biased region" description="Low complexity" evidence="1">
    <location>
        <begin position="96"/>
        <end position="120"/>
    </location>
</feature>
<feature type="compositionally biased region" description="Polar residues" evidence="1">
    <location>
        <begin position="141"/>
        <end position="152"/>
    </location>
</feature>
<evidence type="ECO:0000256" key="1">
    <source>
        <dbReference type="SAM" id="MobiDB-lite"/>
    </source>
</evidence>
<dbReference type="Proteomes" id="UP000292702">
    <property type="component" value="Unassembled WGS sequence"/>
</dbReference>
<protein>
    <submittedName>
        <fullName evidence="3">Uncharacterized protein</fullName>
    </submittedName>
</protein>
<evidence type="ECO:0000313" key="4">
    <source>
        <dbReference type="Proteomes" id="UP000292702"/>
    </source>
</evidence>
<reference evidence="3 4" key="1">
    <citation type="submission" date="2018-11" db="EMBL/GenBank/DDBJ databases">
        <title>Genome assembly of Steccherinum ochraceum LE-BIN_3174, the white-rot fungus of the Steccherinaceae family (The Residual Polyporoid clade, Polyporales, Basidiomycota).</title>
        <authorList>
            <person name="Fedorova T.V."/>
            <person name="Glazunova O.A."/>
            <person name="Landesman E.O."/>
            <person name="Moiseenko K.V."/>
            <person name="Psurtseva N.V."/>
            <person name="Savinova O.S."/>
            <person name="Shakhova N.V."/>
            <person name="Tyazhelova T.V."/>
            <person name="Vasina D.V."/>
        </authorList>
    </citation>
    <scope>NUCLEOTIDE SEQUENCE [LARGE SCALE GENOMIC DNA]</scope>
    <source>
        <strain evidence="3 4">LE-BIN_3174</strain>
    </source>
</reference>
<sequence>MRFPTAFTALVVLAAISKAVLAAPLAFNARDLDEIDALGDSICDIEDSLYSHCHDHDGDCARLPLHRHHELAKALHAHLLKGRTTPAPHENSEGEPSTSTANANTQAAAPAPAPVSTSQTGNTQPALGQPGNPTHMPPNVPIQTVPQGTVTVQPPHPAAGIQPQTGFIGGPGTGGPARGGGTH</sequence>
<dbReference type="EMBL" id="RWJN01000001">
    <property type="protein sequence ID" value="TCD71943.1"/>
    <property type="molecule type" value="Genomic_DNA"/>
</dbReference>
<feature type="chain" id="PRO_5020816400" evidence="2">
    <location>
        <begin position="23"/>
        <end position="183"/>
    </location>
</feature>
<keyword evidence="4" id="KW-1185">Reference proteome</keyword>
<evidence type="ECO:0000313" key="3">
    <source>
        <dbReference type="EMBL" id="TCD71943.1"/>
    </source>
</evidence>
<accession>A0A4R0RW02</accession>
<comment type="caution">
    <text evidence="3">The sequence shown here is derived from an EMBL/GenBank/DDBJ whole genome shotgun (WGS) entry which is preliminary data.</text>
</comment>
<organism evidence="3 4">
    <name type="scientific">Steccherinum ochraceum</name>
    <dbReference type="NCBI Taxonomy" id="92696"/>
    <lineage>
        <taxon>Eukaryota</taxon>
        <taxon>Fungi</taxon>
        <taxon>Dikarya</taxon>
        <taxon>Basidiomycota</taxon>
        <taxon>Agaricomycotina</taxon>
        <taxon>Agaricomycetes</taxon>
        <taxon>Polyporales</taxon>
        <taxon>Steccherinaceae</taxon>
        <taxon>Steccherinum</taxon>
    </lineage>
</organism>
<name>A0A4R0RW02_9APHY</name>
<evidence type="ECO:0000256" key="2">
    <source>
        <dbReference type="SAM" id="SignalP"/>
    </source>
</evidence>
<dbReference type="AlphaFoldDB" id="A0A4R0RW02"/>
<feature type="region of interest" description="Disordered" evidence="1">
    <location>
        <begin position="83"/>
        <end position="183"/>
    </location>
</feature>